<feature type="compositionally biased region" description="Low complexity" evidence="1">
    <location>
        <begin position="238"/>
        <end position="257"/>
    </location>
</feature>
<sequence>MWSRVATAALLSLASTARAQTSSNCNGNICYALNIPDSTANSGSGDVFFQITAPTSYSWVGLGQGRSMSGSHIFVMYTSADGNNVTVSPRLGTGHNMPQFDSNTQFTLLEGSGVSNGQMTANVRCGNCQSWAGGSMDFTASSAIWIHASRSGSAMNTDDMSTAIQQHGGDYGSFDWDFSTAKGGSSGNPFASGNAISIGETSISTQDGVPRPSSTGSGPGSSSGTSTSTGTQDCVPRPSSTGSGPGSSSGTSTSTGTRDCVSRPSSTGSGSGSSSEGSDDGVNYCAPGQTTGSFGAQQTGGGDALAAAQHERRMQTAHAVLAYLAMVILA</sequence>
<feature type="compositionally biased region" description="Low complexity" evidence="1">
    <location>
        <begin position="212"/>
        <end position="231"/>
    </location>
</feature>
<gene>
    <name evidence="4" type="ORF">B0J12DRAFT_702379</name>
</gene>
<dbReference type="PANTHER" id="PTHR47797">
    <property type="entry name" value="DEHYDROGENASE, PUTATIVE (AFU_ORTHOLOGUE AFUA_8G05805)-RELATED"/>
    <property type="match status" value="1"/>
</dbReference>
<organism evidence="4 5">
    <name type="scientific">Macrophomina phaseolina</name>
    <dbReference type="NCBI Taxonomy" id="35725"/>
    <lineage>
        <taxon>Eukaryota</taxon>
        <taxon>Fungi</taxon>
        <taxon>Dikarya</taxon>
        <taxon>Ascomycota</taxon>
        <taxon>Pezizomycotina</taxon>
        <taxon>Dothideomycetes</taxon>
        <taxon>Dothideomycetes incertae sedis</taxon>
        <taxon>Botryosphaeriales</taxon>
        <taxon>Botryosphaeriaceae</taxon>
        <taxon>Macrophomina</taxon>
    </lineage>
</organism>
<evidence type="ECO:0000256" key="2">
    <source>
        <dbReference type="SAM" id="SignalP"/>
    </source>
</evidence>
<protein>
    <recommendedName>
        <fullName evidence="3">Cellobiose dehydrogenase-like cytochrome domain-containing protein</fullName>
    </recommendedName>
</protein>
<dbReference type="EMBL" id="JAGTJR010000026">
    <property type="protein sequence ID" value="KAH7042194.1"/>
    <property type="molecule type" value="Genomic_DNA"/>
</dbReference>
<dbReference type="Gene3D" id="2.60.40.1210">
    <property type="entry name" value="Cellobiose dehydrogenase, cytochrome domain"/>
    <property type="match status" value="1"/>
</dbReference>
<dbReference type="CDD" id="cd09630">
    <property type="entry name" value="CDH_like_cytochrome"/>
    <property type="match status" value="1"/>
</dbReference>
<feature type="compositionally biased region" description="Polar residues" evidence="1">
    <location>
        <begin position="288"/>
        <end position="297"/>
    </location>
</feature>
<keyword evidence="5" id="KW-1185">Reference proteome</keyword>
<feature type="compositionally biased region" description="Low complexity" evidence="1">
    <location>
        <begin position="265"/>
        <end position="276"/>
    </location>
</feature>
<dbReference type="SUPFAM" id="SSF49344">
    <property type="entry name" value="CBD9-like"/>
    <property type="match status" value="1"/>
</dbReference>
<feature type="region of interest" description="Disordered" evidence="1">
    <location>
        <begin position="202"/>
        <end position="301"/>
    </location>
</feature>
<evidence type="ECO:0000313" key="5">
    <source>
        <dbReference type="Proteomes" id="UP000774617"/>
    </source>
</evidence>
<comment type="caution">
    <text evidence="4">The sequence shown here is derived from an EMBL/GenBank/DDBJ whole genome shotgun (WGS) entry which is preliminary data.</text>
</comment>
<dbReference type="PANTHER" id="PTHR47797:SF1">
    <property type="entry name" value="CYTOCHROME B561 DOMAIN-CONTAINING PROTEIN-RELATED"/>
    <property type="match status" value="1"/>
</dbReference>
<keyword evidence="2" id="KW-0732">Signal</keyword>
<feature type="chain" id="PRO_5046182765" description="Cellobiose dehydrogenase-like cytochrome domain-containing protein" evidence="2">
    <location>
        <begin position="20"/>
        <end position="330"/>
    </location>
</feature>
<reference evidence="4 5" key="1">
    <citation type="journal article" date="2021" name="Nat. Commun.">
        <title>Genetic determinants of endophytism in the Arabidopsis root mycobiome.</title>
        <authorList>
            <person name="Mesny F."/>
            <person name="Miyauchi S."/>
            <person name="Thiergart T."/>
            <person name="Pickel B."/>
            <person name="Atanasova L."/>
            <person name="Karlsson M."/>
            <person name="Huettel B."/>
            <person name="Barry K.W."/>
            <person name="Haridas S."/>
            <person name="Chen C."/>
            <person name="Bauer D."/>
            <person name="Andreopoulos W."/>
            <person name="Pangilinan J."/>
            <person name="LaButti K."/>
            <person name="Riley R."/>
            <person name="Lipzen A."/>
            <person name="Clum A."/>
            <person name="Drula E."/>
            <person name="Henrissat B."/>
            <person name="Kohler A."/>
            <person name="Grigoriev I.V."/>
            <person name="Martin F.M."/>
            <person name="Hacquard S."/>
        </authorList>
    </citation>
    <scope>NUCLEOTIDE SEQUENCE [LARGE SCALE GENOMIC DNA]</scope>
    <source>
        <strain evidence="4 5">MPI-SDFR-AT-0080</strain>
    </source>
</reference>
<proteinExistence type="predicted"/>
<feature type="domain" description="Cellobiose dehydrogenase-like cytochrome" evidence="3">
    <location>
        <begin position="22"/>
        <end position="182"/>
    </location>
</feature>
<accession>A0ABQ8G1R5</accession>
<name>A0ABQ8G1R5_9PEZI</name>
<evidence type="ECO:0000256" key="1">
    <source>
        <dbReference type="SAM" id="MobiDB-lite"/>
    </source>
</evidence>
<dbReference type="InterPro" id="IPR015920">
    <property type="entry name" value="Cellobiose_DH-like_cyt"/>
</dbReference>
<evidence type="ECO:0000313" key="4">
    <source>
        <dbReference type="EMBL" id="KAH7042194.1"/>
    </source>
</evidence>
<feature type="signal peptide" evidence="2">
    <location>
        <begin position="1"/>
        <end position="19"/>
    </location>
</feature>
<evidence type="ECO:0000259" key="3">
    <source>
        <dbReference type="Pfam" id="PF16010"/>
    </source>
</evidence>
<dbReference type="Pfam" id="PF16010">
    <property type="entry name" value="CDH-cyt"/>
    <property type="match status" value="1"/>
</dbReference>
<dbReference type="Proteomes" id="UP000774617">
    <property type="component" value="Unassembled WGS sequence"/>
</dbReference>